<dbReference type="AlphaFoldDB" id="A0A328WS69"/>
<dbReference type="RefSeq" id="WP_112086560.1">
    <property type="nucleotide sequence ID" value="NZ_QLSV01000010.1"/>
</dbReference>
<dbReference type="Pfam" id="PF07666">
    <property type="entry name" value="MpPF26"/>
    <property type="match status" value="1"/>
</dbReference>
<accession>A0A328WS69</accession>
<keyword evidence="1" id="KW-0472">Membrane</keyword>
<evidence type="ECO:0000256" key="1">
    <source>
        <dbReference type="SAM" id="Phobius"/>
    </source>
</evidence>
<organism evidence="2 3">
    <name type="scientific">Flavobacterium lacus</name>
    <dbReference type="NCBI Taxonomy" id="1353778"/>
    <lineage>
        <taxon>Bacteria</taxon>
        <taxon>Pseudomonadati</taxon>
        <taxon>Bacteroidota</taxon>
        <taxon>Flavobacteriia</taxon>
        <taxon>Flavobacteriales</taxon>
        <taxon>Flavobacteriaceae</taxon>
        <taxon>Flavobacterium</taxon>
    </lineage>
</organism>
<dbReference type="NCBIfam" id="NF040945">
    <property type="entry name" value="CCC_membrane"/>
    <property type="match status" value="1"/>
</dbReference>
<dbReference type="Proteomes" id="UP000249518">
    <property type="component" value="Unassembled WGS sequence"/>
</dbReference>
<evidence type="ECO:0000313" key="2">
    <source>
        <dbReference type="EMBL" id="RAR47287.1"/>
    </source>
</evidence>
<keyword evidence="3" id="KW-1185">Reference proteome</keyword>
<name>A0A328WS69_9FLAO</name>
<protein>
    <recommendedName>
        <fullName evidence="4">DUF4190 domain-containing protein</fullName>
    </recommendedName>
</protein>
<evidence type="ECO:0000313" key="3">
    <source>
        <dbReference type="Proteomes" id="UP000249518"/>
    </source>
</evidence>
<proteinExistence type="predicted"/>
<gene>
    <name evidence="2" type="ORF">B0I10_11081</name>
</gene>
<dbReference type="InterPro" id="IPR011655">
    <property type="entry name" value="MpPF26"/>
</dbReference>
<reference evidence="2 3" key="1">
    <citation type="submission" date="2018-06" db="EMBL/GenBank/DDBJ databases">
        <title>Genomic Encyclopedia of Type Strains, Phase III (KMG-III): the genomes of soil and plant-associated and newly described type strains.</title>
        <authorList>
            <person name="Whitman W."/>
        </authorList>
    </citation>
    <scope>NUCLEOTIDE SEQUENCE [LARGE SCALE GENOMIC DNA]</scope>
    <source>
        <strain evidence="2 3">CGMCC 1.12504</strain>
    </source>
</reference>
<sequence length="110" mass="12313">MEKQKLPNATAVIILGILSIVTCCCYGVLGIILGVIALVLAKKDTQLYLENPELYSNYRNIKTGKILAYIGLALSLIYLLLVIWMIATFGFEGMQDQELMQEKLREMLGQ</sequence>
<keyword evidence="1" id="KW-1133">Transmembrane helix</keyword>
<feature type="transmembrane region" description="Helical" evidence="1">
    <location>
        <begin position="66"/>
        <end position="91"/>
    </location>
</feature>
<evidence type="ECO:0008006" key="4">
    <source>
        <dbReference type="Google" id="ProtNLM"/>
    </source>
</evidence>
<dbReference type="EMBL" id="QLSV01000010">
    <property type="protein sequence ID" value="RAR47287.1"/>
    <property type="molecule type" value="Genomic_DNA"/>
</dbReference>
<keyword evidence="1" id="KW-0812">Transmembrane</keyword>
<comment type="caution">
    <text evidence="2">The sequence shown here is derived from an EMBL/GenBank/DDBJ whole genome shotgun (WGS) entry which is preliminary data.</text>
</comment>
<feature type="transmembrane region" description="Helical" evidence="1">
    <location>
        <begin position="12"/>
        <end position="41"/>
    </location>
</feature>